<feature type="transmembrane region" description="Helical" evidence="1">
    <location>
        <begin position="102"/>
        <end position="123"/>
    </location>
</feature>
<proteinExistence type="predicted"/>
<feature type="transmembrane region" description="Helical" evidence="1">
    <location>
        <begin position="273"/>
        <end position="295"/>
    </location>
</feature>
<evidence type="ECO:0000313" key="3">
    <source>
        <dbReference type="EMBL" id="MBO3664816.1"/>
    </source>
</evidence>
<keyword evidence="4" id="KW-1185">Reference proteome</keyword>
<feature type="transmembrane region" description="Helical" evidence="1">
    <location>
        <begin position="232"/>
        <end position="253"/>
    </location>
</feature>
<dbReference type="InterPro" id="IPR036938">
    <property type="entry name" value="PAP2/HPO_sf"/>
</dbReference>
<feature type="transmembrane region" description="Helical" evidence="1">
    <location>
        <begin position="77"/>
        <end position="95"/>
    </location>
</feature>
<evidence type="ECO:0000256" key="1">
    <source>
        <dbReference type="SAM" id="Phobius"/>
    </source>
</evidence>
<keyword evidence="1" id="KW-0472">Membrane</keyword>
<keyword evidence="1" id="KW-1133">Transmembrane helix</keyword>
<name>A0A939TS44_9MICO</name>
<dbReference type="InterPro" id="IPR000326">
    <property type="entry name" value="PAP2/HPO"/>
</dbReference>
<evidence type="ECO:0000313" key="4">
    <source>
        <dbReference type="Proteomes" id="UP000680132"/>
    </source>
</evidence>
<feature type="transmembrane region" description="Helical" evidence="1">
    <location>
        <begin position="194"/>
        <end position="212"/>
    </location>
</feature>
<feature type="transmembrane region" description="Helical" evidence="1">
    <location>
        <begin position="143"/>
        <end position="160"/>
    </location>
</feature>
<evidence type="ECO:0000259" key="2">
    <source>
        <dbReference type="SMART" id="SM00014"/>
    </source>
</evidence>
<organism evidence="3 4">
    <name type="scientific">Microbacterium stercoris</name>
    <dbReference type="NCBI Taxonomy" id="2820289"/>
    <lineage>
        <taxon>Bacteria</taxon>
        <taxon>Bacillati</taxon>
        <taxon>Actinomycetota</taxon>
        <taxon>Actinomycetes</taxon>
        <taxon>Micrococcales</taxon>
        <taxon>Microbacteriaceae</taxon>
        <taxon>Microbacterium</taxon>
    </lineage>
</organism>
<gene>
    <name evidence="3" type="ORF">J5V96_15070</name>
</gene>
<feature type="transmembrane region" description="Helical" evidence="1">
    <location>
        <begin position="167"/>
        <end position="188"/>
    </location>
</feature>
<dbReference type="SUPFAM" id="SSF48317">
    <property type="entry name" value="Acid phosphatase/Vanadium-dependent haloperoxidase"/>
    <property type="match status" value="1"/>
</dbReference>
<dbReference type="RefSeq" id="WP_208504885.1">
    <property type="nucleotide sequence ID" value="NZ_JAGFOA010000007.1"/>
</dbReference>
<dbReference type="EMBL" id="JAGFOA010000007">
    <property type="protein sequence ID" value="MBO3664816.1"/>
    <property type="molecule type" value="Genomic_DNA"/>
</dbReference>
<reference evidence="3" key="1">
    <citation type="submission" date="2021-03" db="EMBL/GenBank/DDBJ databases">
        <title>Microbacterium sp. nov., a novel actinobacterium isolated from cow dung.</title>
        <authorList>
            <person name="Zhang L."/>
        </authorList>
    </citation>
    <scope>NUCLEOTIDE SEQUENCE</scope>
    <source>
        <strain evidence="3">NEAU-LLB</strain>
    </source>
</reference>
<dbReference type="AlphaFoldDB" id="A0A939TS44"/>
<feature type="transmembrane region" description="Helical" evidence="1">
    <location>
        <begin position="24"/>
        <end position="44"/>
    </location>
</feature>
<accession>A0A939TS44</accession>
<keyword evidence="1" id="KW-0812">Transmembrane</keyword>
<dbReference type="Gene3D" id="1.20.144.10">
    <property type="entry name" value="Phosphatidic acid phosphatase type 2/haloperoxidase"/>
    <property type="match status" value="1"/>
</dbReference>
<dbReference type="Pfam" id="PF01569">
    <property type="entry name" value="PAP2"/>
    <property type="match status" value="1"/>
</dbReference>
<dbReference type="Proteomes" id="UP000680132">
    <property type="component" value="Unassembled WGS sequence"/>
</dbReference>
<feature type="domain" description="Phosphatidic acid phosphatase type 2/haloperoxidase" evidence="2">
    <location>
        <begin position="106"/>
        <end position="209"/>
    </location>
</feature>
<comment type="caution">
    <text evidence="3">The sequence shown here is derived from an EMBL/GenBank/DDBJ whole genome shotgun (WGS) entry which is preliminary data.</text>
</comment>
<dbReference type="SMART" id="SM00014">
    <property type="entry name" value="acidPPc"/>
    <property type="match status" value="1"/>
</dbReference>
<sequence>MTRGDVVHERSEAAPGVLQTSRRWVIAMALSAVVLAATYLLAVWTERGQAIENAALRGADQVRADELAQASETLAQITIWSLGIAVVLVAVVALLRRRLDLAVAAVGIIVLGQVITQSLKRFVLPRPQLVEVVGEYTQNSFPSGHTTIAMTVLFAALIVVPYRWRGVTLFVVMTWAIGIGAYTVTAKWHRFSDTLGADAVALTCGCLAAWWLTRRGAIIRYAGRPLRGRVVLAILVGILTAFTLVCGALLWGIPMARGVDASVPDLIQDYNAYLGSHALASGTSGLAALLFWRLWHRLEVAGRGDASSLRDDTDLRKLGTPSA</sequence>
<protein>
    <submittedName>
        <fullName evidence="3">Phosphatase PAP2 family protein</fullName>
    </submittedName>
</protein>